<dbReference type="InterPro" id="IPR046114">
    <property type="entry name" value="DUF6051"/>
</dbReference>
<comment type="caution">
    <text evidence="1">The sequence shown here is derived from an EMBL/GenBank/DDBJ whole genome shotgun (WGS) entry which is preliminary data.</text>
</comment>
<dbReference type="Proteomes" id="UP000681610">
    <property type="component" value="Unassembled WGS sequence"/>
</dbReference>
<name>A0ABS3PXR0_9FLAO</name>
<evidence type="ECO:0000313" key="2">
    <source>
        <dbReference type="Proteomes" id="UP000681610"/>
    </source>
</evidence>
<accession>A0ABS3PXR0</accession>
<sequence>MEYYQLHNKLKEAFDTNNNVALPDLGVRITHNNFFSEGAKNYLPGSEHLFCKEHNLAFTSQSARTQDDLDWVDYEVECNISFQYHIVQPIDDTQANGVIIVFHGLNEKKWDKYLPWAYALSKHTGKAVILFPIAFHMSRAPERWSSRQEMYVIAQKRMEEHLDNSETSYVNAATSTRLEAYPQRLFWSGLQTYNDIVQLITDLRAGVLPAIASTATVDLFGYSIGSFLSVILMMANPKGYFTNAKLFCFCGGMTIDRMFPISKYIMDGRAAITMQKTFAELLSTNFKTDPRLKHYQDSNLHFEEGWFKTMLRYNYYQKEREKRFSQLENQIKALVLEQDEVTPPIEALNTLKGGYRNINIEIEIDDFQYPYTHMNPFALTTKNATEVTEAFERFVKSATEFYNK</sequence>
<dbReference type="EMBL" id="JAGDYP010000004">
    <property type="protein sequence ID" value="MBO1884108.1"/>
    <property type="molecule type" value="Genomic_DNA"/>
</dbReference>
<protein>
    <recommendedName>
        <fullName evidence="3">Alpha/beta hydrolase</fullName>
    </recommendedName>
</protein>
<reference evidence="1 2" key="1">
    <citation type="submission" date="2021-03" db="EMBL/GenBank/DDBJ databases">
        <title>Isolation and description of Capnocytophaga bilenii sp. nov., a novel Capnocytophaga species, isolated from a gingivitis subject.</title>
        <authorList>
            <person name="Antezack A."/>
            <person name="Monnet-Corti V."/>
            <person name="La Scola B."/>
        </authorList>
    </citation>
    <scope>NUCLEOTIDE SEQUENCE [LARGE SCALE GENOMIC DNA]</scope>
    <source>
        <strain evidence="1 2">Marseille-Q4570</strain>
    </source>
</reference>
<proteinExistence type="predicted"/>
<dbReference type="SUPFAM" id="SSF53474">
    <property type="entry name" value="alpha/beta-Hydrolases"/>
    <property type="match status" value="1"/>
</dbReference>
<keyword evidence="2" id="KW-1185">Reference proteome</keyword>
<dbReference type="Pfam" id="PF19519">
    <property type="entry name" value="DUF6051"/>
    <property type="match status" value="1"/>
</dbReference>
<dbReference type="RefSeq" id="WP_208058657.1">
    <property type="nucleotide sequence ID" value="NZ_JAGDYP010000004.1"/>
</dbReference>
<gene>
    <name evidence="1" type="ORF">J4N46_06690</name>
</gene>
<evidence type="ECO:0000313" key="1">
    <source>
        <dbReference type="EMBL" id="MBO1884108.1"/>
    </source>
</evidence>
<evidence type="ECO:0008006" key="3">
    <source>
        <dbReference type="Google" id="ProtNLM"/>
    </source>
</evidence>
<dbReference type="InterPro" id="IPR029058">
    <property type="entry name" value="AB_hydrolase_fold"/>
</dbReference>
<dbReference type="Gene3D" id="3.40.50.1820">
    <property type="entry name" value="alpha/beta hydrolase"/>
    <property type="match status" value="1"/>
</dbReference>
<organism evidence="1 2">
    <name type="scientific">Capnocytophaga bilenii</name>
    <dbReference type="NCBI Taxonomy" id="2819369"/>
    <lineage>
        <taxon>Bacteria</taxon>
        <taxon>Pseudomonadati</taxon>
        <taxon>Bacteroidota</taxon>
        <taxon>Flavobacteriia</taxon>
        <taxon>Flavobacteriales</taxon>
        <taxon>Flavobacteriaceae</taxon>
        <taxon>Capnocytophaga</taxon>
    </lineage>
</organism>